<dbReference type="InterPro" id="IPR013106">
    <property type="entry name" value="Ig_V-set"/>
</dbReference>
<keyword evidence="4" id="KW-0732">Signal</keyword>
<dbReference type="Gene3D" id="2.60.40.10">
    <property type="entry name" value="Immunoglobulins"/>
    <property type="match status" value="1"/>
</dbReference>
<dbReference type="GeneTree" id="ENSGT00940000163847"/>
<evidence type="ECO:0000313" key="6">
    <source>
        <dbReference type="Ensembl" id="ENSCMIP00000002707.1"/>
    </source>
</evidence>
<reference evidence="7" key="3">
    <citation type="journal article" date="2014" name="Nature">
        <title>Elephant shark genome provides unique insights into gnathostome evolution.</title>
        <authorList>
            <consortium name="International Elephant Shark Genome Sequencing Consortium"/>
            <person name="Venkatesh B."/>
            <person name="Lee A.P."/>
            <person name="Ravi V."/>
            <person name="Maurya A.K."/>
            <person name="Lian M.M."/>
            <person name="Swann J.B."/>
            <person name="Ohta Y."/>
            <person name="Flajnik M.F."/>
            <person name="Sutoh Y."/>
            <person name="Kasahara M."/>
            <person name="Hoon S."/>
            <person name="Gangu V."/>
            <person name="Roy S.W."/>
            <person name="Irimia M."/>
            <person name="Korzh V."/>
            <person name="Kondrychyn I."/>
            <person name="Lim Z.W."/>
            <person name="Tay B.H."/>
            <person name="Tohari S."/>
            <person name="Kong K.W."/>
            <person name="Ho S."/>
            <person name="Lorente-Galdos B."/>
            <person name="Quilez J."/>
            <person name="Marques-Bonet T."/>
            <person name="Raney B.J."/>
            <person name="Ingham P.W."/>
            <person name="Tay A."/>
            <person name="Hillier L.W."/>
            <person name="Minx P."/>
            <person name="Boehm T."/>
            <person name="Wilson R.K."/>
            <person name="Brenner S."/>
            <person name="Warren W.C."/>
        </authorList>
    </citation>
    <scope>NUCLEOTIDE SEQUENCE [LARGE SCALE GENOMIC DNA]</scope>
</reference>
<name>A0A4W3GI44_CALMI</name>
<dbReference type="InterPro" id="IPR013783">
    <property type="entry name" value="Ig-like_fold"/>
</dbReference>
<dbReference type="InterPro" id="IPR050199">
    <property type="entry name" value="IgHV"/>
</dbReference>
<dbReference type="STRING" id="7868.ENSCMIP00000002707"/>
<feature type="domain" description="Ig-like" evidence="5">
    <location>
        <begin position="21"/>
        <end position="123"/>
    </location>
</feature>
<dbReference type="InterPro" id="IPR036179">
    <property type="entry name" value="Ig-like_dom_sf"/>
</dbReference>
<keyword evidence="2" id="KW-1064">Adaptive immunity</keyword>
<dbReference type="InParanoid" id="A0A4W3GI44"/>
<evidence type="ECO:0000256" key="4">
    <source>
        <dbReference type="SAM" id="SignalP"/>
    </source>
</evidence>
<evidence type="ECO:0000256" key="1">
    <source>
        <dbReference type="ARBA" id="ARBA00022859"/>
    </source>
</evidence>
<dbReference type="GO" id="GO:0005576">
    <property type="term" value="C:extracellular region"/>
    <property type="evidence" value="ECO:0007669"/>
    <property type="project" value="UniProtKB-ARBA"/>
</dbReference>
<reference evidence="7" key="1">
    <citation type="journal article" date="2006" name="Science">
        <title>Ancient noncoding elements conserved in the human genome.</title>
        <authorList>
            <person name="Venkatesh B."/>
            <person name="Kirkness E.F."/>
            <person name="Loh Y.H."/>
            <person name="Halpern A.L."/>
            <person name="Lee A.P."/>
            <person name="Johnson J."/>
            <person name="Dandona N."/>
            <person name="Viswanathan L.D."/>
            <person name="Tay A."/>
            <person name="Venter J.C."/>
            <person name="Strausberg R.L."/>
            <person name="Brenner S."/>
        </authorList>
    </citation>
    <scope>NUCLEOTIDE SEQUENCE [LARGE SCALE GENOMIC DNA]</scope>
</reference>
<dbReference type="PANTHER" id="PTHR23266">
    <property type="entry name" value="IMMUNOGLOBULIN HEAVY CHAIN"/>
    <property type="match status" value="1"/>
</dbReference>
<reference evidence="6" key="5">
    <citation type="submission" date="2025-09" db="UniProtKB">
        <authorList>
            <consortium name="Ensembl"/>
        </authorList>
    </citation>
    <scope>IDENTIFICATION</scope>
</reference>
<dbReference type="OMA" id="DDNAIYY"/>
<dbReference type="Pfam" id="PF07686">
    <property type="entry name" value="V-set"/>
    <property type="match status" value="1"/>
</dbReference>
<feature type="chain" id="PRO_5021365967" description="Ig-like domain-containing protein" evidence="4">
    <location>
        <begin position="22"/>
        <end position="123"/>
    </location>
</feature>
<evidence type="ECO:0000313" key="7">
    <source>
        <dbReference type="Proteomes" id="UP000314986"/>
    </source>
</evidence>
<dbReference type="PROSITE" id="PS50835">
    <property type="entry name" value="IG_LIKE"/>
    <property type="match status" value="1"/>
</dbReference>
<dbReference type="Proteomes" id="UP000314986">
    <property type="component" value="Unassembled WGS sequence"/>
</dbReference>
<evidence type="ECO:0000259" key="5">
    <source>
        <dbReference type="PROSITE" id="PS50835"/>
    </source>
</evidence>
<reference evidence="6" key="4">
    <citation type="submission" date="2025-08" db="UniProtKB">
        <authorList>
            <consortium name="Ensembl"/>
        </authorList>
    </citation>
    <scope>IDENTIFICATION</scope>
</reference>
<dbReference type="GO" id="GO:0019814">
    <property type="term" value="C:immunoglobulin complex"/>
    <property type="evidence" value="ECO:0007669"/>
    <property type="project" value="UniProtKB-KW"/>
</dbReference>
<dbReference type="GO" id="GO:0002250">
    <property type="term" value="P:adaptive immune response"/>
    <property type="evidence" value="ECO:0007669"/>
    <property type="project" value="UniProtKB-KW"/>
</dbReference>
<dbReference type="AlphaFoldDB" id="A0A4W3GI44"/>
<proteinExistence type="predicted"/>
<evidence type="ECO:0000256" key="3">
    <source>
        <dbReference type="ARBA" id="ARBA00043265"/>
    </source>
</evidence>
<sequence>MRREVSQSLIFGHLFFTGVQADVVLTQPPSLTGKPGHPLRLTCKTSGFSLSSYYMHCVRQVPGKGLEWLLKYYRPSSSYKAFAPGIEDRVTVTKDLSNNIFDLIIKSPRVDDNAIYYCVRGSQ</sequence>
<reference evidence="7" key="2">
    <citation type="journal article" date="2007" name="PLoS Biol.">
        <title>Survey sequencing and comparative analysis of the elephant shark (Callorhinchus milii) genome.</title>
        <authorList>
            <person name="Venkatesh B."/>
            <person name="Kirkness E.F."/>
            <person name="Loh Y.H."/>
            <person name="Halpern A.L."/>
            <person name="Lee A.P."/>
            <person name="Johnson J."/>
            <person name="Dandona N."/>
            <person name="Viswanathan L.D."/>
            <person name="Tay A."/>
            <person name="Venter J.C."/>
            <person name="Strausberg R.L."/>
            <person name="Brenner S."/>
        </authorList>
    </citation>
    <scope>NUCLEOTIDE SEQUENCE [LARGE SCALE GENOMIC DNA]</scope>
</reference>
<feature type="signal peptide" evidence="4">
    <location>
        <begin position="1"/>
        <end position="21"/>
    </location>
</feature>
<dbReference type="SUPFAM" id="SSF48726">
    <property type="entry name" value="Immunoglobulin"/>
    <property type="match status" value="1"/>
</dbReference>
<evidence type="ECO:0000256" key="2">
    <source>
        <dbReference type="ARBA" id="ARBA00023130"/>
    </source>
</evidence>
<keyword evidence="7" id="KW-1185">Reference proteome</keyword>
<dbReference type="SMART" id="SM00406">
    <property type="entry name" value="IGv"/>
    <property type="match status" value="1"/>
</dbReference>
<organism evidence="6 7">
    <name type="scientific">Callorhinchus milii</name>
    <name type="common">Ghost shark</name>
    <dbReference type="NCBI Taxonomy" id="7868"/>
    <lineage>
        <taxon>Eukaryota</taxon>
        <taxon>Metazoa</taxon>
        <taxon>Chordata</taxon>
        <taxon>Craniata</taxon>
        <taxon>Vertebrata</taxon>
        <taxon>Chondrichthyes</taxon>
        <taxon>Holocephali</taxon>
        <taxon>Chimaeriformes</taxon>
        <taxon>Callorhinchidae</taxon>
        <taxon>Callorhinchus</taxon>
    </lineage>
</organism>
<keyword evidence="1" id="KW-0391">Immunity</keyword>
<protein>
    <recommendedName>
        <fullName evidence="5">Ig-like domain-containing protein</fullName>
    </recommendedName>
</protein>
<accession>A0A4W3GI44</accession>
<dbReference type="InterPro" id="IPR007110">
    <property type="entry name" value="Ig-like_dom"/>
</dbReference>
<dbReference type="Ensembl" id="ENSCMIT00000002800.1">
    <property type="protein sequence ID" value="ENSCMIP00000002707.1"/>
    <property type="gene ID" value="ENSCMIG00000001611.1"/>
</dbReference>
<keyword evidence="3" id="KW-1280">Immunoglobulin</keyword>